<dbReference type="PANTHER" id="PTHR12904">
    <property type="match status" value="1"/>
</dbReference>
<evidence type="ECO:0000313" key="1">
    <source>
        <dbReference type="EMBL" id="MBD3365712.1"/>
    </source>
</evidence>
<accession>A0A9D5QE37</accession>
<sequence>MRRLIMNRKILSPVILGVLVFALALPLAAQPDDFQMLSITEDGKYFKCRYDVTYWESGEDFIYLSFYYYPWSGEDSIDYSIAYKLLEVNGKIVGVNLVEREAETVVDKSGIITAQVDSDNIDDLVQFPNLIAVSVVGATEEDLAKLSNYDNLRAIDLAYTKITNDGLAGLAELPELRVLNLSYTKVSDEGLQYLSELENLRSINLESTEITNDGLAYLEGLDELRHLNLFRTPAGKMEALVMRGQPYKVGDAGTFSLSRMDKLTELNLHGSDITDDGIDQLVSMTNLRFLDLSATKITDASIQELSKMNNLRYLDIKGTEITTAGLKRLRNALPDCEINFYSGSLTKDRRGLLKP</sequence>
<gene>
    <name evidence="1" type="ORF">GF359_10910</name>
</gene>
<dbReference type="InterPro" id="IPR051341">
    <property type="entry name" value="Zyg-11_UBL_adapter"/>
</dbReference>
<dbReference type="SMART" id="SM00368">
    <property type="entry name" value="LRR_RI"/>
    <property type="match status" value="4"/>
</dbReference>
<dbReference type="SUPFAM" id="SSF52047">
    <property type="entry name" value="RNI-like"/>
    <property type="match status" value="1"/>
</dbReference>
<name>A0A9D5QE37_UNCW3</name>
<reference evidence="1" key="1">
    <citation type="submission" date="2019-11" db="EMBL/GenBank/DDBJ databases">
        <title>Microbial mats filling the niche in hypersaline microbial mats.</title>
        <authorList>
            <person name="Wong H.L."/>
            <person name="Macleod F.I."/>
            <person name="White R.A. III"/>
            <person name="Burns B.P."/>
        </authorList>
    </citation>
    <scope>NUCLEOTIDE SEQUENCE</scope>
    <source>
        <strain evidence="1">Bin_327</strain>
    </source>
</reference>
<dbReference type="Proteomes" id="UP000630660">
    <property type="component" value="Unassembled WGS sequence"/>
</dbReference>
<protein>
    <recommendedName>
        <fullName evidence="3">Leucine-rich repeat domain-containing protein</fullName>
    </recommendedName>
</protein>
<dbReference type="EMBL" id="WJKJ01000364">
    <property type="protein sequence ID" value="MBD3365712.1"/>
    <property type="molecule type" value="Genomic_DNA"/>
</dbReference>
<evidence type="ECO:0008006" key="3">
    <source>
        <dbReference type="Google" id="ProtNLM"/>
    </source>
</evidence>
<dbReference type="InterPro" id="IPR001611">
    <property type="entry name" value="Leu-rich_rpt"/>
</dbReference>
<dbReference type="Pfam" id="PF13516">
    <property type="entry name" value="LRR_6"/>
    <property type="match status" value="3"/>
</dbReference>
<dbReference type="PANTHER" id="PTHR12904:SF23">
    <property type="entry name" value="PROTEIN ZER-1 HOMOLOG"/>
    <property type="match status" value="1"/>
</dbReference>
<proteinExistence type="predicted"/>
<dbReference type="Pfam" id="PF13855">
    <property type="entry name" value="LRR_8"/>
    <property type="match status" value="1"/>
</dbReference>
<dbReference type="InterPro" id="IPR032675">
    <property type="entry name" value="LRR_dom_sf"/>
</dbReference>
<evidence type="ECO:0000313" key="2">
    <source>
        <dbReference type="Proteomes" id="UP000630660"/>
    </source>
</evidence>
<organism evidence="1 2">
    <name type="scientific">candidate division WOR-3 bacterium</name>
    <dbReference type="NCBI Taxonomy" id="2052148"/>
    <lineage>
        <taxon>Bacteria</taxon>
        <taxon>Bacteria division WOR-3</taxon>
    </lineage>
</organism>
<dbReference type="Gene3D" id="3.80.10.10">
    <property type="entry name" value="Ribonuclease Inhibitor"/>
    <property type="match status" value="2"/>
</dbReference>
<dbReference type="AlphaFoldDB" id="A0A9D5QE37"/>
<comment type="caution">
    <text evidence="1">The sequence shown here is derived from an EMBL/GenBank/DDBJ whole genome shotgun (WGS) entry which is preliminary data.</text>
</comment>